<reference evidence="2" key="1">
    <citation type="submission" date="2016-11" db="UniProtKB">
        <authorList>
            <consortium name="WormBaseParasite"/>
        </authorList>
    </citation>
    <scope>IDENTIFICATION</scope>
</reference>
<keyword evidence="1" id="KW-1185">Reference proteome</keyword>
<dbReference type="STRING" id="1561998.A0A1I7V290"/>
<dbReference type="Proteomes" id="UP000095282">
    <property type="component" value="Unplaced"/>
</dbReference>
<sequence>MVARYVTSFMSYTLYQFGVPNIGLTELRKTLNFGPLHPWKDYDYTGPSEKALASAPSLEAYYDLKEPWHAAGYLDNDFVLEKNLVVAIAFFDKRFPSIRKIYRMRFEEILQSEQGKLDRKTIDRMIKEFLSVTDKMEKATERMRRNHVYSDGTCYRPNDEKIIF</sequence>
<organism evidence="1 2">
    <name type="scientific">Caenorhabditis tropicalis</name>
    <dbReference type="NCBI Taxonomy" id="1561998"/>
    <lineage>
        <taxon>Eukaryota</taxon>
        <taxon>Metazoa</taxon>
        <taxon>Ecdysozoa</taxon>
        <taxon>Nematoda</taxon>
        <taxon>Chromadorea</taxon>
        <taxon>Rhabditida</taxon>
        <taxon>Rhabditina</taxon>
        <taxon>Rhabditomorpha</taxon>
        <taxon>Rhabditoidea</taxon>
        <taxon>Rhabditidae</taxon>
        <taxon>Peloderinae</taxon>
        <taxon>Caenorhabditis</taxon>
    </lineage>
</organism>
<dbReference type="AlphaFoldDB" id="A0A1I7V290"/>
<name>A0A1I7V290_9PELO</name>
<evidence type="ECO:0000313" key="1">
    <source>
        <dbReference type="Proteomes" id="UP000095282"/>
    </source>
</evidence>
<accession>A0A1I7V290</accession>
<dbReference type="WBParaSite" id="Csp11.Scaffold630.g21670.t1">
    <property type="protein sequence ID" value="Csp11.Scaffold630.g21670.t1"/>
    <property type="gene ID" value="Csp11.Scaffold630.g21670"/>
</dbReference>
<proteinExistence type="predicted"/>
<evidence type="ECO:0000313" key="2">
    <source>
        <dbReference type="WBParaSite" id="Csp11.Scaffold630.g21670.t1"/>
    </source>
</evidence>
<protein>
    <submittedName>
        <fullName evidence="2">DNA-directed DNA polymerase</fullName>
    </submittedName>
</protein>